<keyword evidence="11 15" id="KW-1133">Transmembrane helix</keyword>
<dbReference type="Gene3D" id="1.10.287.130">
    <property type="match status" value="1"/>
</dbReference>
<evidence type="ECO:0000256" key="3">
    <source>
        <dbReference type="ARBA" id="ARBA00012438"/>
    </source>
</evidence>
<evidence type="ECO:0000256" key="12">
    <source>
        <dbReference type="ARBA" id="ARBA00023012"/>
    </source>
</evidence>
<evidence type="ECO:0000256" key="6">
    <source>
        <dbReference type="ARBA" id="ARBA00022679"/>
    </source>
</evidence>
<evidence type="ECO:0000256" key="10">
    <source>
        <dbReference type="ARBA" id="ARBA00022840"/>
    </source>
</evidence>
<dbReference type="InterPro" id="IPR005467">
    <property type="entry name" value="His_kinase_dom"/>
</dbReference>
<evidence type="ECO:0000256" key="13">
    <source>
        <dbReference type="ARBA" id="ARBA00023136"/>
    </source>
</evidence>
<feature type="domain" description="Histidine kinase" evidence="16">
    <location>
        <begin position="508"/>
        <end position="725"/>
    </location>
</feature>
<feature type="transmembrane region" description="Helical" evidence="15">
    <location>
        <begin position="307"/>
        <end position="328"/>
    </location>
</feature>
<dbReference type="SMART" id="SM00304">
    <property type="entry name" value="HAMP"/>
    <property type="match status" value="1"/>
</dbReference>
<evidence type="ECO:0000259" key="17">
    <source>
        <dbReference type="PROSITE" id="PS50885"/>
    </source>
</evidence>
<dbReference type="GO" id="GO:0005886">
    <property type="term" value="C:plasma membrane"/>
    <property type="evidence" value="ECO:0007669"/>
    <property type="project" value="UniProtKB-SubCell"/>
</dbReference>
<dbReference type="GO" id="GO:0005524">
    <property type="term" value="F:ATP binding"/>
    <property type="evidence" value="ECO:0007669"/>
    <property type="project" value="UniProtKB-KW"/>
</dbReference>
<dbReference type="OrthoDB" id="9776727at2"/>
<evidence type="ECO:0000256" key="7">
    <source>
        <dbReference type="ARBA" id="ARBA00022692"/>
    </source>
</evidence>
<dbReference type="InterPro" id="IPR035965">
    <property type="entry name" value="PAS-like_dom_sf"/>
</dbReference>
<dbReference type="PIRSF" id="PIRSF037532">
    <property type="entry name" value="STHK_NtrY"/>
    <property type="match status" value="1"/>
</dbReference>
<dbReference type="PROSITE" id="PS50885">
    <property type="entry name" value="HAMP"/>
    <property type="match status" value="1"/>
</dbReference>
<evidence type="ECO:0000256" key="1">
    <source>
        <dbReference type="ARBA" id="ARBA00000085"/>
    </source>
</evidence>
<dbReference type="SUPFAM" id="SSF158472">
    <property type="entry name" value="HAMP domain-like"/>
    <property type="match status" value="1"/>
</dbReference>
<evidence type="ECO:0000256" key="4">
    <source>
        <dbReference type="ARBA" id="ARBA00022475"/>
    </source>
</evidence>
<dbReference type="InterPro" id="IPR003661">
    <property type="entry name" value="HisK_dim/P_dom"/>
</dbReference>
<dbReference type="CDD" id="cd06225">
    <property type="entry name" value="HAMP"/>
    <property type="match status" value="1"/>
</dbReference>
<dbReference type="InterPro" id="IPR017232">
    <property type="entry name" value="NtrY"/>
</dbReference>
<dbReference type="SUPFAM" id="SSF55874">
    <property type="entry name" value="ATPase domain of HSP90 chaperone/DNA topoisomerase II/histidine kinase"/>
    <property type="match status" value="1"/>
</dbReference>
<dbReference type="EC" id="2.7.13.3" evidence="3"/>
<dbReference type="Pfam" id="PF19312">
    <property type="entry name" value="NtrY_N"/>
    <property type="match status" value="1"/>
</dbReference>
<keyword evidence="7 15" id="KW-0812">Transmembrane</keyword>
<evidence type="ECO:0000256" key="11">
    <source>
        <dbReference type="ARBA" id="ARBA00022989"/>
    </source>
</evidence>
<evidence type="ECO:0000256" key="9">
    <source>
        <dbReference type="ARBA" id="ARBA00022777"/>
    </source>
</evidence>
<dbReference type="SUPFAM" id="SSF55785">
    <property type="entry name" value="PYP-like sensor domain (PAS domain)"/>
    <property type="match status" value="1"/>
</dbReference>
<keyword evidence="19" id="KW-1185">Reference proteome</keyword>
<dbReference type="CDD" id="cd00082">
    <property type="entry name" value="HisKA"/>
    <property type="match status" value="1"/>
</dbReference>
<keyword evidence="13 15" id="KW-0472">Membrane</keyword>
<feature type="transmembrane region" description="Helical" evidence="15">
    <location>
        <begin position="25"/>
        <end position="46"/>
    </location>
</feature>
<dbReference type="Pfam" id="PF00512">
    <property type="entry name" value="HisKA"/>
    <property type="match status" value="1"/>
</dbReference>
<feature type="transmembrane region" description="Helical" evidence="15">
    <location>
        <begin position="58"/>
        <end position="80"/>
    </location>
</feature>
<keyword evidence="9" id="KW-0418">Kinase</keyword>
<feature type="region of interest" description="Disordered" evidence="14">
    <location>
        <begin position="734"/>
        <end position="755"/>
    </location>
</feature>
<evidence type="ECO:0000256" key="8">
    <source>
        <dbReference type="ARBA" id="ARBA00022741"/>
    </source>
</evidence>
<proteinExistence type="predicted"/>
<dbReference type="InterPro" id="IPR045671">
    <property type="entry name" value="NtrY-like_N"/>
</dbReference>
<keyword evidence="6" id="KW-0808">Transferase</keyword>
<dbReference type="PANTHER" id="PTHR44936:SF10">
    <property type="entry name" value="SENSOR PROTEIN RSTB"/>
    <property type="match status" value="1"/>
</dbReference>
<reference evidence="18 19" key="1">
    <citation type="submission" date="2019-04" db="EMBL/GenBank/DDBJ databases">
        <authorList>
            <person name="Yang Y."/>
            <person name="Wei D."/>
        </authorList>
    </citation>
    <scope>NUCLEOTIDE SEQUENCE [LARGE SCALE GENOMIC DNA]</scope>
    <source>
        <strain evidence="18 19">L-1-4w-11</strain>
    </source>
</reference>
<dbReference type="Gene3D" id="6.10.340.10">
    <property type="match status" value="1"/>
</dbReference>
<dbReference type="InterPro" id="IPR003594">
    <property type="entry name" value="HATPase_dom"/>
</dbReference>
<dbReference type="Gene3D" id="3.30.565.10">
    <property type="entry name" value="Histidine kinase-like ATPase, C-terminal domain"/>
    <property type="match status" value="1"/>
</dbReference>
<dbReference type="SUPFAM" id="SSF47384">
    <property type="entry name" value="Homodimeric domain of signal transducing histidine kinase"/>
    <property type="match status" value="1"/>
</dbReference>
<dbReference type="Proteomes" id="UP000309138">
    <property type="component" value="Unassembled WGS sequence"/>
</dbReference>
<keyword evidence="10" id="KW-0067">ATP-binding</keyword>
<dbReference type="PRINTS" id="PR00344">
    <property type="entry name" value="BCTRLSENSOR"/>
</dbReference>
<gene>
    <name evidence="18" type="ORF">FBR43_06515</name>
</gene>
<protein>
    <recommendedName>
        <fullName evidence="3">histidine kinase</fullName>
        <ecNumber evidence="3">2.7.13.3</ecNumber>
    </recommendedName>
</protein>
<comment type="caution">
    <text evidence="18">The sequence shown here is derived from an EMBL/GenBank/DDBJ whole genome shotgun (WGS) entry which is preliminary data.</text>
</comment>
<evidence type="ECO:0000259" key="16">
    <source>
        <dbReference type="PROSITE" id="PS50109"/>
    </source>
</evidence>
<dbReference type="InterPro" id="IPR036890">
    <property type="entry name" value="HATPase_C_sf"/>
</dbReference>
<comment type="catalytic activity">
    <reaction evidence="1">
        <text>ATP + protein L-histidine = ADP + protein N-phospho-L-histidine.</text>
        <dbReference type="EC" id="2.7.13.3"/>
    </reaction>
</comment>
<evidence type="ECO:0000256" key="5">
    <source>
        <dbReference type="ARBA" id="ARBA00022553"/>
    </source>
</evidence>
<feature type="domain" description="HAMP" evidence="17">
    <location>
        <begin position="329"/>
        <end position="382"/>
    </location>
</feature>
<name>A0A4U1L1U5_9SPHN</name>
<comment type="subcellular location">
    <subcellularLocation>
        <location evidence="2">Cell membrane</location>
        <topology evidence="2">Multi-pass membrane protein</topology>
    </subcellularLocation>
</comment>
<dbReference type="Gene3D" id="3.30.450.20">
    <property type="entry name" value="PAS domain"/>
    <property type="match status" value="1"/>
</dbReference>
<evidence type="ECO:0000256" key="15">
    <source>
        <dbReference type="SAM" id="Phobius"/>
    </source>
</evidence>
<sequence length="755" mass="81932">MQVRVTSMPEVETPPRRWRLPAPGALIELLVLGAAIAIGIVTYFVITSNPGEVQPLSPPLIATLLVANLVPAMALLVLIGRRVARARAAKSPIGGNGQLHVRLVAIFSVLASVPLILVTIVASLLFQYGVEFWYSDRARDMIERAATLANESYTATTEWIDSSNVAVGQDVANVLEAGYDFDSPEFISIYSESILIRSLAESIVFKLAPDGEILTFALIDPYETGLVDDINLDDVRKLRAGQRSIVSVSGDRVQSIAAVPGTEYFVASSRVVGTRELVQRLQRAQSVVADYRALRERSRSLQLRFNLALLGISLAIVALAVFVALAVADRLVRPVGELVDAARRVAGGDLDVRVAKPKSEDEVGTLASAFNRMTEQLSEQTNALVTANAQIESRRALIEAVMSGVSAGVISVGGDRSVRLVNASAGQLLKTGEQSPVGRPLASVAPELDALLDGQEREAIVQVTPGGEAKTLAVKIARDDSGHILTFDDITQQLIDQRRAAWSDVARRIAHEIKNPLTPIQLAAERLQRRYGKTVDPADGTFARLTETIVRQVGDLRRMVDEFSSFARMPKPVFRNESLVDLARQALFLQEVAHPEIGFELAFGEDVPTLVCDRRQLGQALTNVLKNAIEAIEARSGEALTKGRVILTLDAEDERHVALCIEDNGIGLPVERDRIVEPYMTTRSRGTGLGLAIVKKIVEEHFGTIAFADRPDGGTRVTMRFDAQLLSTLRQQDEGGAALAEDRAPILTRNRTPTA</sequence>
<dbReference type="InterPro" id="IPR036097">
    <property type="entry name" value="HisK_dim/P_sf"/>
</dbReference>
<dbReference type="InterPro" id="IPR003660">
    <property type="entry name" value="HAMP_dom"/>
</dbReference>
<dbReference type="InterPro" id="IPR004358">
    <property type="entry name" value="Sig_transdc_His_kin-like_C"/>
</dbReference>
<keyword evidence="12" id="KW-0902">Two-component regulatory system</keyword>
<dbReference type="SMART" id="SM00388">
    <property type="entry name" value="HisKA"/>
    <property type="match status" value="1"/>
</dbReference>
<evidence type="ECO:0000256" key="2">
    <source>
        <dbReference type="ARBA" id="ARBA00004651"/>
    </source>
</evidence>
<dbReference type="PANTHER" id="PTHR44936">
    <property type="entry name" value="SENSOR PROTEIN CREC"/>
    <property type="match status" value="1"/>
</dbReference>
<keyword evidence="4" id="KW-1003">Cell membrane</keyword>
<dbReference type="SMART" id="SM00387">
    <property type="entry name" value="HATPase_c"/>
    <property type="match status" value="1"/>
</dbReference>
<dbReference type="PROSITE" id="PS50109">
    <property type="entry name" value="HIS_KIN"/>
    <property type="match status" value="1"/>
</dbReference>
<organism evidence="18 19">
    <name type="scientific">Sphingomonas baiyangensis</name>
    <dbReference type="NCBI Taxonomy" id="2572576"/>
    <lineage>
        <taxon>Bacteria</taxon>
        <taxon>Pseudomonadati</taxon>
        <taxon>Pseudomonadota</taxon>
        <taxon>Alphaproteobacteria</taxon>
        <taxon>Sphingomonadales</taxon>
        <taxon>Sphingomonadaceae</taxon>
        <taxon>Sphingomonas</taxon>
    </lineage>
</organism>
<evidence type="ECO:0000313" key="19">
    <source>
        <dbReference type="Proteomes" id="UP000309138"/>
    </source>
</evidence>
<keyword evidence="5" id="KW-0597">Phosphoprotein</keyword>
<dbReference type="EMBL" id="SWKR01000002">
    <property type="protein sequence ID" value="TKD50454.1"/>
    <property type="molecule type" value="Genomic_DNA"/>
</dbReference>
<evidence type="ECO:0000256" key="14">
    <source>
        <dbReference type="SAM" id="MobiDB-lite"/>
    </source>
</evidence>
<keyword evidence="8" id="KW-0547">Nucleotide-binding</keyword>
<dbReference type="InterPro" id="IPR050980">
    <property type="entry name" value="2C_sensor_his_kinase"/>
</dbReference>
<accession>A0A4U1L1U5</accession>
<dbReference type="Pfam" id="PF02518">
    <property type="entry name" value="HATPase_c"/>
    <property type="match status" value="1"/>
</dbReference>
<evidence type="ECO:0000313" key="18">
    <source>
        <dbReference type="EMBL" id="TKD50454.1"/>
    </source>
</evidence>
<dbReference type="AlphaFoldDB" id="A0A4U1L1U5"/>
<dbReference type="Pfam" id="PF00672">
    <property type="entry name" value="HAMP"/>
    <property type="match status" value="1"/>
</dbReference>
<dbReference type="GO" id="GO:0000155">
    <property type="term" value="F:phosphorelay sensor kinase activity"/>
    <property type="evidence" value="ECO:0007669"/>
    <property type="project" value="InterPro"/>
</dbReference>